<organism evidence="3 4">
    <name type="scientific">Acetivibrio mesophilus</name>
    <dbReference type="NCBI Taxonomy" id="2487273"/>
    <lineage>
        <taxon>Bacteria</taxon>
        <taxon>Bacillati</taxon>
        <taxon>Bacillota</taxon>
        <taxon>Clostridia</taxon>
        <taxon>Eubacteriales</taxon>
        <taxon>Oscillospiraceae</taxon>
        <taxon>Acetivibrio</taxon>
    </lineage>
</organism>
<sequence>MNNLKKSTLVVVFVFLTAVCFQHPQITSAATTVTIDPDATYQTIEGWGASLCWWGNQIGRWSADNRNELIEKIVSPTDGLGYNIFRYNIGGGDDPGHNHMRDYADIQGYQNADRSWNWNADASQRAVLSRLIERGKYYESEMILEAFSNSPPYWMTKSGCASGTADGSNNLKDDYYDDFADYLTEVVKHFRDSWGITFRTLEPMNEPNANWWTAGGRQEGCSFSYANQQRIIKEVGEKLRAKGLTETTVSAADENSIDTGLSGLQSYDATTLSYMSQLNVHSYHGSKRAQFRDLAKSKGLRIWQSESGPLNFDGDMADSCTMLSKRIVTDLKELQCVAWLDWQIIDGGNWGSIYVDDAAQTFTLTEKFYMHANYSRFIRPGYTIIGANNEKTIAAISPDKKNLVIVATNDNKSSSENYVFNLSRFAGVNSTVEVYRTSPSLSLAKSNITASNKTVSDTLPPYSINTYVISLDGGVESVSEVRLQSYNYPNKYVRHADFDARIDENVTPEEDSQWKLVPGLANSSEGYVSIQSVNNPGYYLRHWDYDFRLDKNDGTAIFAEDATFKLISGLADPSCVSFQSYNYPDRYIRHYGYLLKLEKISTDLDRQDATFIIISDDTPAPITDSGYIMAYFKQAPGEYGLNLCYSTDGLHWRNINDGKPVLYAQMGTKGIRDPYIFRKQDGKFGIVATDMLGTNWGDTSQYIHYWESEDLINFTERLIKVHNRSNMHAWAPEVFYDESRKQYGIYWAGNTDYNRIYVNYTTDFKTVSDCEVFFDPGYDVIDAHIVSDKGMNYLFFKDERASGKSIKAAKSSSLTPKSFSVFTPNFITSANTEGPFVFKDNNSDSWYMYVDLFANNGNFECWKTNDLNALNWTKVTGISVPSGVRHGSVISVNRWELETAVSRKVVTPPTPTPPPILRGDVNADGAINSLDITVLKRYLLRRLTLTGEMILNADTNGDGSVNSSDLTLLKRYILRRIDSFPV</sequence>
<dbReference type="InterPro" id="IPR018247">
    <property type="entry name" value="EF_Hand_1_Ca_BS"/>
</dbReference>
<dbReference type="GO" id="GO:0046373">
    <property type="term" value="P:L-arabinose metabolic process"/>
    <property type="evidence" value="ECO:0007669"/>
    <property type="project" value="InterPro"/>
</dbReference>
<dbReference type="InterPro" id="IPR036439">
    <property type="entry name" value="Dockerin_dom_sf"/>
</dbReference>
<dbReference type="Pfam" id="PF14587">
    <property type="entry name" value="Glyco_hydr_30_2"/>
    <property type="match status" value="1"/>
</dbReference>
<dbReference type="GO" id="GO:0046556">
    <property type="term" value="F:alpha-L-arabinofuranosidase activity"/>
    <property type="evidence" value="ECO:0007669"/>
    <property type="project" value="InterPro"/>
</dbReference>
<evidence type="ECO:0000313" key="3">
    <source>
        <dbReference type="EMBL" id="RXE59269.1"/>
    </source>
</evidence>
<name>A0A4V1K271_9FIRM</name>
<feature type="domain" description="Dockerin" evidence="2">
    <location>
        <begin position="914"/>
        <end position="982"/>
    </location>
</feature>
<dbReference type="SUPFAM" id="SSF51011">
    <property type="entry name" value="Glycosyl hydrolase domain"/>
    <property type="match status" value="1"/>
</dbReference>
<dbReference type="CDD" id="cd14256">
    <property type="entry name" value="Dockerin_I"/>
    <property type="match status" value="1"/>
</dbReference>
<dbReference type="InterPro" id="IPR002105">
    <property type="entry name" value="Dockerin_1_rpt"/>
</dbReference>
<dbReference type="InterPro" id="IPR039514">
    <property type="entry name" value="6GAL-like"/>
</dbReference>
<protein>
    <submittedName>
        <fullName evidence="3">Alpha-L-arabinofuranosidase</fullName>
    </submittedName>
</protein>
<dbReference type="CDD" id="cd08983">
    <property type="entry name" value="GH43_Bt3655-like"/>
    <property type="match status" value="1"/>
</dbReference>
<dbReference type="Proteomes" id="UP000289166">
    <property type="component" value="Unassembled WGS sequence"/>
</dbReference>
<feature type="chain" id="PRO_5020870297" evidence="1">
    <location>
        <begin position="30"/>
        <end position="982"/>
    </location>
</feature>
<dbReference type="Gene3D" id="2.80.10.50">
    <property type="match status" value="1"/>
</dbReference>
<evidence type="ECO:0000256" key="1">
    <source>
        <dbReference type="SAM" id="SignalP"/>
    </source>
</evidence>
<dbReference type="PANTHER" id="PTHR42767">
    <property type="entry name" value="ENDO-BETA-1,6-GALACTANASE"/>
    <property type="match status" value="1"/>
</dbReference>
<dbReference type="Gene3D" id="3.20.20.80">
    <property type="entry name" value="Glycosidases"/>
    <property type="match status" value="1"/>
</dbReference>
<dbReference type="InterPro" id="IPR013780">
    <property type="entry name" value="Glyco_hydro_b"/>
</dbReference>
<evidence type="ECO:0000313" key="4">
    <source>
        <dbReference type="Proteomes" id="UP000289166"/>
    </source>
</evidence>
<dbReference type="PROSITE" id="PS00018">
    <property type="entry name" value="EF_HAND_1"/>
    <property type="match status" value="1"/>
</dbReference>
<dbReference type="InterPro" id="IPR007934">
    <property type="entry name" value="AbfB_ABD"/>
</dbReference>
<gene>
    <name evidence="3" type="ORF">EFD62_07820</name>
</gene>
<accession>A0A4V1K271</accession>
<dbReference type="Pfam" id="PF00404">
    <property type="entry name" value="Dockerin_1"/>
    <property type="match status" value="1"/>
</dbReference>
<keyword evidence="1" id="KW-0732">Signal</keyword>
<dbReference type="SUPFAM" id="SSF110221">
    <property type="entry name" value="AbfB domain"/>
    <property type="match status" value="1"/>
</dbReference>
<dbReference type="GO" id="GO:0000272">
    <property type="term" value="P:polysaccharide catabolic process"/>
    <property type="evidence" value="ECO:0007669"/>
    <property type="project" value="InterPro"/>
</dbReference>
<dbReference type="Gene3D" id="2.115.10.20">
    <property type="entry name" value="Glycosyl hydrolase domain, family 43"/>
    <property type="match status" value="1"/>
</dbReference>
<dbReference type="InterPro" id="IPR023296">
    <property type="entry name" value="Glyco_hydro_beta-prop_sf"/>
</dbReference>
<comment type="caution">
    <text evidence="3">The sequence shown here is derived from an EMBL/GenBank/DDBJ whole genome shotgun (WGS) entry which is preliminary data.</text>
</comment>
<dbReference type="InterPro" id="IPR016134">
    <property type="entry name" value="Dockerin_dom"/>
</dbReference>
<proteinExistence type="predicted"/>
<dbReference type="InterPro" id="IPR039743">
    <property type="entry name" value="6GAL/EXGAL"/>
</dbReference>
<dbReference type="Pfam" id="PF05270">
    <property type="entry name" value="AbfB"/>
    <property type="match status" value="1"/>
</dbReference>
<dbReference type="EMBL" id="RLII01000007">
    <property type="protein sequence ID" value="RXE59269.1"/>
    <property type="molecule type" value="Genomic_DNA"/>
</dbReference>
<feature type="signal peptide" evidence="1">
    <location>
        <begin position="1"/>
        <end position="29"/>
    </location>
</feature>
<dbReference type="SUPFAM" id="SSF63446">
    <property type="entry name" value="Type I dockerin domain"/>
    <property type="match status" value="1"/>
</dbReference>
<dbReference type="PROSITE" id="PS51766">
    <property type="entry name" value="DOCKERIN"/>
    <property type="match status" value="1"/>
</dbReference>
<dbReference type="SUPFAM" id="SSF75005">
    <property type="entry name" value="Arabinanase/levansucrase/invertase"/>
    <property type="match status" value="1"/>
</dbReference>
<dbReference type="InterPro" id="IPR036195">
    <property type="entry name" value="AbfB_ABD_sf"/>
</dbReference>
<reference evidence="4" key="1">
    <citation type="submission" date="2018-11" db="EMBL/GenBank/DDBJ databases">
        <title>Genome sequencing of a novel mesophilic and cellulolytic organism within the genus Hungateiclostridium.</title>
        <authorList>
            <person name="Rettenmaier R."/>
            <person name="Liebl W."/>
            <person name="Zverlov V."/>
        </authorList>
    </citation>
    <scope>NUCLEOTIDE SEQUENCE [LARGE SCALE GENOMIC DNA]</scope>
    <source>
        <strain evidence="4">N2K1</strain>
    </source>
</reference>
<dbReference type="InterPro" id="IPR017853">
    <property type="entry name" value="GH"/>
</dbReference>
<keyword evidence="4" id="KW-1185">Reference proteome</keyword>
<dbReference type="AlphaFoldDB" id="A0A4V1K271"/>
<dbReference type="Gene3D" id="2.60.40.1180">
    <property type="entry name" value="Golgi alpha-mannosidase II"/>
    <property type="match status" value="1"/>
</dbReference>
<dbReference type="PANTHER" id="PTHR42767:SF1">
    <property type="entry name" value="ENDO-BETA-1,6-GALACTANASE-LIKE DOMAIN-CONTAINING PROTEIN"/>
    <property type="match status" value="1"/>
</dbReference>
<dbReference type="OrthoDB" id="9806701at2"/>
<dbReference type="RefSeq" id="WP_069195125.1">
    <property type="nucleotide sequence ID" value="NZ_RLII01000007.1"/>
</dbReference>
<dbReference type="CDD" id="cd23399">
    <property type="entry name" value="beta-trefoil_ABD_ABFB"/>
    <property type="match status" value="1"/>
</dbReference>
<evidence type="ECO:0000259" key="2">
    <source>
        <dbReference type="PROSITE" id="PS51766"/>
    </source>
</evidence>
<dbReference type="SUPFAM" id="SSF51445">
    <property type="entry name" value="(Trans)glycosidases"/>
    <property type="match status" value="1"/>
</dbReference>
<dbReference type="Gene3D" id="1.10.1330.10">
    <property type="entry name" value="Dockerin domain"/>
    <property type="match status" value="1"/>
</dbReference>